<dbReference type="InterPro" id="IPR018456">
    <property type="entry name" value="PTR2_symporter_CS"/>
</dbReference>
<feature type="transmembrane region" description="Helical" evidence="9">
    <location>
        <begin position="482"/>
        <end position="500"/>
    </location>
</feature>
<proteinExistence type="inferred from homology"/>
<keyword evidence="4 7" id="KW-0812">Transmembrane</keyword>
<feature type="region of interest" description="Disordered" evidence="8">
    <location>
        <begin position="1"/>
        <end position="28"/>
    </location>
</feature>
<evidence type="ECO:0000313" key="10">
    <source>
        <dbReference type="EMBL" id="VEG74382.1"/>
    </source>
</evidence>
<comment type="subcellular location">
    <subcellularLocation>
        <location evidence="1">Cell membrane</location>
        <topology evidence="1">Multi-pass membrane protein</topology>
    </subcellularLocation>
    <subcellularLocation>
        <location evidence="7">Membrane</location>
        <topology evidence="7">Multi-pass membrane protein</topology>
    </subcellularLocation>
</comment>
<dbReference type="CDD" id="cd17346">
    <property type="entry name" value="MFS_DtpA_like"/>
    <property type="match status" value="1"/>
</dbReference>
<comment type="similarity">
    <text evidence="7">Belongs to the major facilitator superfamily. Proton-dependent oligopeptide transporter (POT/PTR) (TC 2.A.17) family.</text>
</comment>
<dbReference type="Proteomes" id="UP000276899">
    <property type="component" value="Chromosome"/>
</dbReference>
<dbReference type="NCBIfam" id="TIGR00924">
    <property type="entry name" value="yjdL_sub1_fam"/>
    <property type="match status" value="1"/>
</dbReference>
<feature type="transmembrane region" description="Helical" evidence="9">
    <location>
        <begin position="382"/>
        <end position="405"/>
    </location>
</feature>
<dbReference type="GO" id="GO:1904680">
    <property type="term" value="F:peptide transmembrane transporter activity"/>
    <property type="evidence" value="ECO:0007669"/>
    <property type="project" value="InterPro"/>
</dbReference>
<dbReference type="GO" id="GO:0006857">
    <property type="term" value="P:oligopeptide transport"/>
    <property type="evidence" value="ECO:0007669"/>
    <property type="project" value="InterPro"/>
</dbReference>
<dbReference type="Pfam" id="PF00854">
    <property type="entry name" value="PTR2"/>
    <property type="match status" value="1"/>
</dbReference>
<dbReference type="AlphaFoldDB" id="A0A448KBV1"/>
<dbReference type="InterPro" id="IPR036259">
    <property type="entry name" value="MFS_trans_sf"/>
</dbReference>
<dbReference type="PANTHER" id="PTHR23517:SF15">
    <property type="entry name" value="PROTON-DEPENDENT OLIGOPEPTIDE FAMILY TRANSPORT PROTEIN"/>
    <property type="match status" value="1"/>
</dbReference>
<keyword evidence="6 9" id="KW-0472">Membrane</keyword>
<sequence length="512" mass="54520">MPAESASPSPTLSRWRPDRLRTSPSVEDRGILGHPRGLPWMLNVEMWERFSYYGMRAILLYFITDTVARGGMGIDENTGQVILAAYGAAVYLLAIPGGIFADRIIGPWSSALYGGVVIMAGHLCLAGPTGLLSWIGIALVAVGTGFVKPNLSTIVGGLYDTGDPRRDAGFQLFYMSINIGSFFSPLVTGWLRAAYGYHAGFAAAAVGMALALVAFVYGRRKLSSFAFEIPNPLARDDRRRLLLGSAAAVVAAVVLVGLLYAVTGTMASAIAYALFLISTGASIAYFAVMLRSSKVTATERTHVRAYISLWIGAVLFWMIFEQASGKMATFALSHTDGTTPFFGWSFSAESYQSVNPATVVILAPVIGWLFTRRAGRFPSTVVKFATAVLIIGLSALMMGFGFSAWPGGAVLAPWWFLVVVFAFQTVGELFLSPVGLATTTALAPKAFASQAMALWFLAVSTGQGVAAVVIERTGGIGDSAYYYGLGAITVLMAVALYAVAPWTQRLMADVEG</sequence>
<evidence type="ECO:0000256" key="6">
    <source>
        <dbReference type="ARBA" id="ARBA00023136"/>
    </source>
</evidence>
<feature type="transmembrane region" description="Helical" evidence="9">
    <location>
        <begin position="353"/>
        <end position="370"/>
    </location>
</feature>
<evidence type="ECO:0000256" key="4">
    <source>
        <dbReference type="ARBA" id="ARBA00022692"/>
    </source>
</evidence>
<dbReference type="KEGG" id="asla:NCTC11923_01016"/>
<dbReference type="STRING" id="1278298.GCA_000428685_02585"/>
<feature type="transmembrane region" description="Helical" evidence="9">
    <location>
        <begin position="80"/>
        <end position="100"/>
    </location>
</feature>
<dbReference type="GO" id="GO:0005886">
    <property type="term" value="C:plasma membrane"/>
    <property type="evidence" value="ECO:0007669"/>
    <property type="project" value="UniProtKB-SubCell"/>
</dbReference>
<keyword evidence="3" id="KW-1003">Cell membrane</keyword>
<dbReference type="PROSITE" id="PS01023">
    <property type="entry name" value="PTR2_2"/>
    <property type="match status" value="1"/>
</dbReference>
<feature type="transmembrane region" description="Helical" evidence="9">
    <location>
        <begin position="302"/>
        <end position="320"/>
    </location>
</feature>
<dbReference type="RefSeq" id="WP_034515132.1">
    <property type="nucleotide sequence ID" value="NZ_CBCRWE010000094.1"/>
</dbReference>
<feature type="transmembrane region" description="Helical" evidence="9">
    <location>
        <begin position="411"/>
        <end position="431"/>
    </location>
</feature>
<dbReference type="SUPFAM" id="SSF103473">
    <property type="entry name" value="MFS general substrate transporter"/>
    <property type="match status" value="1"/>
</dbReference>
<gene>
    <name evidence="10" type="primary">dtpT</name>
    <name evidence="10" type="ORF">NCTC11923_01016</name>
</gene>
<evidence type="ECO:0000256" key="5">
    <source>
        <dbReference type="ARBA" id="ARBA00022989"/>
    </source>
</evidence>
<protein>
    <submittedName>
        <fullName evidence="10">Di-/tripeptide transporter</fullName>
    </submittedName>
</protein>
<keyword evidence="2 7" id="KW-0813">Transport</keyword>
<evidence type="ECO:0000256" key="7">
    <source>
        <dbReference type="RuleBase" id="RU003755"/>
    </source>
</evidence>
<feature type="transmembrane region" description="Helical" evidence="9">
    <location>
        <begin position="112"/>
        <end position="142"/>
    </location>
</feature>
<dbReference type="EMBL" id="LR134363">
    <property type="protein sequence ID" value="VEG74382.1"/>
    <property type="molecule type" value="Genomic_DNA"/>
</dbReference>
<feature type="transmembrane region" description="Helical" evidence="9">
    <location>
        <begin position="241"/>
        <end position="263"/>
    </location>
</feature>
<feature type="compositionally biased region" description="Polar residues" evidence="8">
    <location>
        <begin position="1"/>
        <end position="12"/>
    </location>
</feature>
<dbReference type="Gene3D" id="1.20.1250.20">
    <property type="entry name" value="MFS general substrate transporter like domains"/>
    <property type="match status" value="1"/>
</dbReference>
<feature type="transmembrane region" description="Helical" evidence="9">
    <location>
        <begin position="197"/>
        <end position="217"/>
    </location>
</feature>
<keyword evidence="11" id="KW-1185">Reference proteome</keyword>
<dbReference type="InterPro" id="IPR005279">
    <property type="entry name" value="Dipep/tripep_permease"/>
</dbReference>
<keyword evidence="5 9" id="KW-1133">Transmembrane helix</keyword>
<evidence type="ECO:0000256" key="3">
    <source>
        <dbReference type="ARBA" id="ARBA00022475"/>
    </source>
</evidence>
<dbReference type="PANTHER" id="PTHR23517">
    <property type="entry name" value="RESISTANCE PROTEIN MDTM, PUTATIVE-RELATED-RELATED"/>
    <property type="match status" value="1"/>
</dbReference>
<evidence type="ECO:0000256" key="1">
    <source>
        <dbReference type="ARBA" id="ARBA00004651"/>
    </source>
</evidence>
<feature type="transmembrane region" description="Helical" evidence="9">
    <location>
        <begin position="452"/>
        <end position="470"/>
    </location>
</feature>
<name>A0A448KBV1_9ACTO</name>
<evidence type="ECO:0000256" key="2">
    <source>
        <dbReference type="ARBA" id="ARBA00022448"/>
    </source>
</evidence>
<evidence type="ECO:0000256" key="8">
    <source>
        <dbReference type="SAM" id="MobiDB-lite"/>
    </source>
</evidence>
<reference evidence="10 11" key="1">
    <citation type="submission" date="2018-12" db="EMBL/GenBank/DDBJ databases">
        <authorList>
            <consortium name="Pathogen Informatics"/>
        </authorList>
    </citation>
    <scope>NUCLEOTIDE SEQUENCE [LARGE SCALE GENOMIC DNA]</scope>
    <source>
        <strain evidence="10 11">NCTC11923</strain>
    </source>
</reference>
<dbReference type="InterPro" id="IPR050171">
    <property type="entry name" value="MFS_Transporters"/>
</dbReference>
<evidence type="ECO:0000256" key="9">
    <source>
        <dbReference type="SAM" id="Phobius"/>
    </source>
</evidence>
<organism evidence="10 11">
    <name type="scientific">Actinomyces slackii</name>
    <dbReference type="NCBI Taxonomy" id="52774"/>
    <lineage>
        <taxon>Bacteria</taxon>
        <taxon>Bacillati</taxon>
        <taxon>Actinomycetota</taxon>
        <taxon>Actinomycetes</taxon>
        <taxon>Actinomycetales</taxon>
        <taxon>Actinomycetaceae</taxon>
        <taxon>Actinomyces</taxon>
    </lineage>
</organism>
<feature type="transmembrane region" description="Helical" evidence="9">
    <location>
        <begin position="269"/>
        <end position="290"/>
    </location>
</feature>
<dbReference type="InterPro" id="IPR000109">
    <property type="entry name" value="POT_fam"/>
</dbReference>
<feature type="transmembrane region" description="Helical" evidence="9">
    <location>
        <begin position="172"/>
        <end position="191"/>
    </location>
</feature>
<accession>A0A448KBV1</accession>
<feature type="compositionally biased region" description="Basic and acidic residues" evidence="8">
    <location>
        <begin position="15"/>
        <end position="28"/>
    </location>
</feature>
<evidence type="ECO:0000313" key="11">
    <source>
        <dbReference type="Proteomes" id="UP000276899"/>
    </source>
</evidence>